<dbReference type="GO" id="GO:0008483">
    <property type="term" value="F:transaminase activity"/>
    <property type="evidence" value="ECO:0007669"/>
    <property type="project" value="UniProtKB-KW"/>
</dbReference>
<dbReference type="InterPro" id="IPR015424">
    <property type="entry name" value="PyrdxlP-dep_Trfase"/>
</dbReference>
<dbReference type="InterPro" id="IPR004839">
    <property type="entry name" value="Aminotransferase_I/II_large"/>
</dbReference>
<dbReference type="EMBL" id="CP038804">
    <property type="protein sequence ID" value="UTY34792.1"/>
    <property type="molecule type" value="Genomic_DNA"/>
</dbReference>
<dbReference type="Gene3D" id="3.40.640.10">
    <property type="entry name" value="Type I PLP-dependent aspartate aminotransferase-like (Major domain)"/>
    <property type="match status" value="1"/>
</dbReference>
<dbReference type="InterPro" id="IPR015422">
    <property type="entry name" value="PyrdxlP-dep_Trfase_small"/>
</dbReference>
<dbReference type="PANTHER" id="PTHR42885:SF1">
    <property type="entry name" value="THREONINE-PHOSPHATE DECARBOXYLASE"/>
    <property type="match status" value="1"/>
</dbReference>
<reference evidence="4" key="1">
    <citation type="submission" date="2019-04" db="EMBL/GenBank/DDBJ databases">
        <title>Whole genome sequencing of oral phylogroup 2 treponemes.</title>
        <authorList>
            <person name="Chan Y."/>
            <person name="Zeng H.H."/>
            <person name="Yu X.L."/>
            <person name="Leung W.K."/>
            <person name="Watt R.M."/>
        </authorList>
    </citation>
    <scope>NUCLEOTIDE SEQUENCE</scope>
    <source>
        <strain evidence="4">OMZ 835</strain>
    </source>
</reference>
<evidence type="ECO:0000259" key="3">
    <source>
        <dbReference type="Pfam" id="PF00155"/>
    </source>
</evidence>
<gene>
    <name evidence="4" type="ORF">E4N74_12865</name>
</gene>
<feature type="domain" description="Aminotransferase class I/classII large" evidence="3">
    <location>
        <begin position="16"/>
        <end position="342"/>
    </location>
</feature>
<keyword evidence="4" id="KW-0808">Transferase</keyword>
<sequence length="359" mass="40534">MEHGGFLSYKKNDEVLIDFSSNINPLGAPKGLKRALSSSFNNLLVYPDISYRSLKKITAKYLKCGLENIVLGNGAVEIIDNFCSMFKRIILCTPCFSEYGLRALVHKKTVLEIPYLPDFSSDISALKKNLKADDLLILGNPNNPTGLRIKKTDLLQIYSFVQKAGAFLLLDEAFYEFCLPDYDSISLFKKDGYKNICILRAATKFFALPGLRLGYACTSPETVSALSKIEMAWHINSFAEAAANSIFSDKEFIAESKAYIQKERAFLLENINKYGTRGDIKLQAYKTHCNFILLKVLNAKDEDALKFFERNGILIRTCRSFKTLGENHIRIAVRSHKDNCKFIKTISSKRSNKHLISVL</sequence>
<dbReference type="RefSeq" id="WP_255818092.1">
    <property type="nucleotide sequence ID" value="NZ_CP038804.1"/>
</dbReference>
<keyword evidence="4" id="KW-0032">Aminotransferase</keyword>
<dbReference type="CDD" id="cd00609">
    <property type="entry name" value="AAT_like"/>
    <property type="match status" value="1"/>
</dbReference>
<evidence type="ECO:0000313" key="4">
    <source>
        <dbReference type="EMBL" id="UTY34792.1"/>
    </source>
</evidence>
<dbReference type="Proteomes" id="UP001058682">
    <property type="component" value="Chromosome"/>
</dbReference>
<evidence type="ECO:0000256" key="1">
    <source>
        <dbReference type="ARBA" id="ARBA00001933"/>
    </source>
</evidence>
<dbReference type="Pfam" id="PF00155">
    <property type="entry name" value="Aminotran_1_2"/>
    <property type="match status" value="1"/>
</dbReference>
<organism evidence="4 5">
    <name type="scientific">Treponema putidum</name>
    <dbReference type="NCBI Taxonomy" id="221027"/>
    <lineage>
        <taxon>Bacteria</taxon>
        <taxon>Pseudomonadati</taxon>
        <taxon>Spirochaetota</taxon>
        <taxon>Spirochaetia</taxon>
        <taxon>Spirochaetales</taxon>
        <taxon>Treponemataceae</taxon>
        <taxon>Treponema</taxon>
    </lineage>
</organism>
<proteinExistence type="predicted"/>
<accession>A0AAE9MVW6</accession>
<protein>
    <submittedName>
        <fullName evidence="4">Aminotransferase class I/II-fold pyridoxal phosphate-dependent enzyme</fullName>
    </submittedName>
</protein>
<evidence type="ECO:0000256" key="2">
    <source>
        <dbReference type="ARBA" id="ARBA00022898"/>
    </source>
</evidence>
<dbReference type="Gene3D" id="3.90.1150.10">
    <property type="entry name" value="Aspartate Aminotransferase, domain 1"/>
    <property type="match status" value="1"/>
</dbReference>
<evidence type="ECO:0000313" key="5">
    <source>
        <dbReference type="Proteomes" id="UP001058682"/>
    </source>
</evidence>
<dbReference type="PANTHER" id="PTHR42885">
    <property type="entry name" value="HISTIDINOL-PHOSPHATE AMINOTRANSFERASE-RELATED"/>
    <property type="match status" value="1"/>
</dbReference>
<name>A0AAE9MVW6_9SPIR</name>
<keyword evidence="2" id="KW-0663">Pyridoxal phosphate</keyword>
<dbReference type="InterPro" id="IPR015421">
    <property type="entry name" value="PyrdxlP-dep_Trfase_major"/>
</dbReference>
<comment type="cofactor">
    <cofactor evidence="1">
        <name>pyridoxal 5'-phosphate</name>
        <dbReference type="ChEBI" id="CHEBI:597326"/>
    </cofactor>
</comment>
<dbReference type="GO" id="GO:0030170">
    <property type="term" value="F:pyridoxal phosphate binding"/>
    <property type="evidence" value="ECO:0007669"/>
    <property type="project" value="InterPro"/>
</dbReference>
<dbReference type="AlphaFoldDB" id="A0AAE9MVW6"/>
<dbReference type="SUPFAM" id="SSF53383">
    <property type="entry name" value="PLP-dependent transferases"/>
    <property type="match status" value="1"/>
</dbReference>